<dbReference type="InterPro" id="IPR036034">
    <property type="entry name" value="PDZ_sf"/>
</dbReference>
<evidence type="ECO:0000256" key="2">
    <source>
        <dbReference type="ARBA" id="ARBA00022670"/>
    </source>
</evidence>
<accession>A0A1E3XGR8</accession>
<gene>
    <name evidence="6" type="ORF">SCARUB_00093</name>
</gene>
<evidence type="ECO:0000313" key="7">
    <source>
        <dbReference type="Proteomes" id="UP000094056"/>
    </source>
</evidence>
<feature type="domain" description="PDZ" evidence="5">
    <location>
        <begin position="277"/>
        <end position="380"/>
    </location>
</feature>
<dbReference type="GO" id="GO:0004252">
    <property type="term" value="F:serine-type endopeptidase activity"/>
    <property type="evidence" value="ECO:0007669"/>
    <property type="project" value="InterPro"/>
</dbReference>
<feature type="domain" description="PDZ" evidence="5">
    <location>
        <begin position="401"/>
        <end position="465"/>
    </location>
</feature>
<dbReference type="EMBL" id="MAYW01000001">
    <property type="protein sequence ID" value="ODS34833.1"/>
    <property type="molecule type" value="Genomic_DNA"/>
</dbReference>
<dbReference type="InterPro" id="IPR001940">
    <property type="entry name" value="Peptidase_S1C"/>
</dbReference>
<dbReference type="Pfam" id="PF13365">
    <property type="entry name" value="Trypsin_2"/>
    <property type="match status" value="1"/>
</dbReference>
<proteinExistence type="inferred from homology"/>
<reference evidence="6 7" key="1">
    <citation type="submission" date="2016-07" db="EMBL/GenBank/DDBJ databases">
        <title>Draft genome of Scalindua rubra, obtained from a brine-seawater interface in the Red Sea, sheds light on salt adaptation in anammox bacteria.</title>
        <authorList>
            <person name="Speth D.R."/>
            <person name="Lagkouvardos I."/>
            <person name="Wang Y."/>
            <person name="Qian P.-Y."/>
            <person name="Dutilh B.E."/>
            <person name="Jetten M.S."/>
        </authorList>
    </citation>
    <scope>NUCLEOTIDE SEQUENCE [LARGE SCALE GENOMIC DNA]</scope>
    <source>
        <strain evidence="6">BSI-1</strain>
    </source>
</reference>
<organism evidence="6 7">
    <name type="scientific">Candidatus Scalindua rubra</name>
    <dbReference type="NCBI Taxonomy" id="1872076"/>
    <lineage>
        <taxon>Bacteria</taxon>
        <taxon>Pseudomonadati</taxon>
        <taxon>Planctomycetota</taxon>
        <taxon>Candidatus Brocadiia</taxon>
        <taxon>Candidatus Brocadiales</taxon>
        <taxon>Candidatus Scalinduaceae</taxon>
        <taxon>Candidatus Scalindua</taxon>
    </lineage>
</organism>
<dbReference type="SUPFAM" id="SSF50494">
    <property type="entry name" value="Trypsin-like serine proteases"/>
    <property type="match status" value="1"/>
</dbReference>
<dbReference type="GO" id="GO:0006508">
    <property type="term" value="P:proteolysis"/>
    <property type="evidence" value="ECO:0007669"/>
    <property type="project" value="UniProtKB-KW"/>
</dbReference>
<evidence type="ECO:0000256" key="3">
    <source>
        <dbReference type="ARBA" id="ARBA00022801"/>
    </source>
</evidence>
<evidence type="ECO:0000256" key="1">
    <source>
        <dbReference type="ARBA" id="ARBA00010541"/>
    </source>
</evidence>
<dbReference type="SMART" id="SM00228">
    <property type="entry name" value="PDZ"/>
    <property type="match status" value="2"/>
</dbReference>
<sequence>MYMKFSSFLNCKIIICFIFLVIFTQRVFAENEADKLKRDILELEKIANPFVQIFRKISSLVGPSVVSIVAEGAFGTHTDPHDRFPSPFFSPREKDKKRPGADRPSFGSGIVVKKTGYILTNFHVIDGFENGRISVTLHNGDRYDAMVVGKDSNTDLAILKIGCDNLREVTFGDPKSVNVGDWVIAIGSPFGYSQTVSAGIVSAIGRTHVTPLAKPFAYENFIQTDAAINPGNSGGPLVNLRGEIIGINSAIATRTGGFQGVGFAISVEIANEVISDLIEEGRVVRGYLGVGIQDINDTLASYLNLNGKSDVMRKFRLDSDKGAFISEVWQDTPASKGGINPGDVIIEFGDQRVLNVDDLQRAIRVSVVDSKVKVKVIRNKKEEVLVIKIDQQPENMSGKTYVTIRQFLEQASLNLGLAVENLILENEKEHGVLVKHVEANSPAERAGILPGDIILKVGSKNVNSVEEFQLALKEFLEIGLSVSVFVKSKGFVTLK</sequence>
<dbReference type="InterPro" id="IPR009003">
    <property type="entry name" value="Peptidase_S1_PA"/>
</dbReference>
<keyword evidence="3" id="KW-0378">Hydrolase</keyword>
<evidence type="ECO:0000259" key="5">
    <source>
        <dbReference type="PROSITE" id="PS50106"/>
    </source>
</evidence>
<dbReference type="PRINTS" id="PR00834">
    <property type="entry name" value="PROTEASES2C"/>
</dbReference>
<dbReference type="SUPFAM" id="SSF50156">
    <property type="entry name" value="PDZ domain-like"/>
    <property type="match status" value="2"/>
</dbReference>
<dbReference type="PROSITE" id="PS50106">
    <property type="entry name" value="PDZ"/>
    <property type="match status" value="2"/>
</dbReference>
<dbReference type="PANTHER" id="PTHR22939:SF129">
    <property type="entry name" value="SERINE PROTEASE HTRA2, MITOCHONDRIAL"/>
    <property type="match status" value="1"/>
</dbReference>
<protein>
    <submittedName>
        <fullName evidence="6">Protease</fullName>
    </submittedName>
</protein>
<dbReference type="PANTHER" id="PTHR22939">
    <property type="entry name" value="SERINE PROTEASE FAMILY S1C HTRA-RELATED"/>
    <property type="match status" value="1"/>
</dbReference>
<dbReference type="InterPro" id="IPR001478">
    <property type="entry name" value="PDZ"/>
</dbReference>
<comment type="caution">
    <text evidence="6">The sequence shown here is derived from an EMBL/GenBank/DDBJ whole genome shotgun (WGS) entry which is preliminary data.</text>
</comment>
<dbReference type="Gene3D" id="2.40.10.120">
    <property type="match status" value="1"/>
</dbReference>
<comment type="similarity">
    <text evidence="1">Belongs to the peptidase S1C family.</text>
</comment>
<feature type="compositionally biased region" description="Basic and acidic residues" evidence="4">
    <location>
        <begin position="91"/>
        <end position="101"/>
    </location>
</feature>
<keyword evidence="2 6" id="KW-0645">Protease</keyword>
<evidence type="ECO:0000313" key="6">
    <source>
        <dbReference type="EMBL" id="ODS34833.1"/>
    </source>
</evidence>
<feature type="region of interest" description="Disordered" evidence="4">
    <location>
        <begin position="81"/>
        <end position="107"/>
    </location>
</feature>
<dbReference type="Proteomes" id="UP000094056">
    <property type="component" value="Unassembled WGS sequence"/>
</dbReference>
<name>A0A1E3XGR8_9BACT</name>
<dbReference type="Gene3D" id="2.30.42.10">
    <property type="match status" value="2"/>
</dbReference>
<evidence type="ECO:0000256" key="4">
    <source>
        <dbReference type="SAM" id="MobiDB-lite"/>
    </source>
</evidence>
<dbReference type="Pfam" id="PF13180">
    <property type="entry name" value="PDZ_2"/>
    <property type="match status" value="2"/>
</dbReference>
<dbReference type="AlphaFoldDB" id="A0A1E3XGR8"/>